<evidence type="ECO:0000313" key="2">
    <source>
        <dbReference type="Proteomes" id="UP001589838"/>
    </source>
</evidence>
<dbReference type="Pfam" id="PF11213">
    <property type="entry name" value="DUF3006"/>
    <property type="match status" value="1"/>
</dbReference>
<name>A0ABV6KAW3_9BACI</name>
<comment type="caution">
    <text evidence="1">The sequence shown here is derived from an EMBL/GenBank/DDBJ whole genome shotgun (WGS) entry which is preliminary data.</text>
</comment>
<evidence type="ECO:0000313" key="1">
    <source>
        <dbReference type="EMBL" id="MFC0470452.1"/>
    </source>
</evidence>
<gene>
    <name evidence="1" type="ORF">ACFFHM_07935</name>
</gene>
<dbReference type="InterPro" id="IPR021377">
    <property type="entry name" value="DUF3006"/>
</dbReference>
<dbReference type="Proteomes" id="UP001589838">
    <property type="component" value="Unassembled WGS sequence"/>
</dbReference>
<organism evidence="1 2">
    <name type="scientific">Halalkalibacter kiskunsagensis</name>
    <dbReference type="NCBI Taxonomy" id="1548599"/>
    <lineage>
        <taxon>Bacteria</taxon>
        <taxon>Bacillati</taxon>
        <taxon>Bacillota</taxon>
        <taxon>Bacilli</taxon>
        <taxon>Bacillales</taxon>
        <taxon>Bacillaceae</taxon>
        <taxon>Halalkalibacter</taxon>
    </lineage>
</organism>
<reference evidence="1 2" key="1">
    <citation type="submission" date="2024-09" db="EMBL/GenBank/DDBJ databases">
        <authorList>
            <person name="Sun Q."/>
            <person name="Mori K."/>
        </authorList>
    </citation>
    <scope>NUCLEOTIDE SEQUENCE [LARGE SCALE GENOMIC DNA]</scope>
    <source>
        <strain evidence="1 2">NCAIM B.02610</strain>
    </source>
</reference>
<proteinExistence type="predicted"/>
<dbReference type="EMBL" id="JBHLUX010000020">
    <property type="protein sequence ID" value="MFC0470452.1"/>
    <property type="molecule type" value="Genomic_DNA"/>
</dbReference>
<protein>
    <submittedName>
        <fullName evidence="1">DUF3006 domain-containing protein</fullName>
    </submittedName>
</protein>
<dbReference type="RefSeq" id="WP_335960178.1">
    <property type="nucleotide sequence ID" value="NZ_JAXBLX010000009.1"/>
</dbReference>
<accession>A0ABV6KAW3</accession>
<sequence>MEKAIVDRLVDGKHAVLLVGAKEIEKVIPSSKLPSGVTAGTVVKVEFRGDELGSIEADHEETDKTKERIKSKLELLRERSKSKD</sequence>
<keyword evidence="2" id="KW-1185">Reference proteome</keyword>